<protein>
    <submittedName>
        <fullName evidence="11">ATP-binding cassette domain-containing protein</fullName>
    </submittedName>
</protein>
<evidence type="ECO:0000313" key="12">
    <source>
        <dbReference type="Proteomes" id="UP001239019"/>
    </source>
</evidence>
<comment type="subcellular location">
    <subcellularLocation>
        <location evidence="1">Cell membrane</location>
        <topology evidence="1">Multi-pass membrane protein</topology>
    </subcellularLocation>
</comment>
<feature type="transmembrane region" description="Helical" evidence="8">
    <location>
        <begin position="55"/>
        <end position="80"/>
    </location>
</feature>
<dbReference type="InterPro" id="IPR039421">
    <property type="entry name" value="Type_1_exporter"/>
</dbReference>
<name>A0ABU0W5V8_9GAMM</name>
<keyword evidence="7 8" id="KW-0472">Membrane</keyword>
<keyword evidence="2" id="KW-0813">Transport</keyword>
<dbReference type="GO" id="GO:0005524">
    <property type="term" value="F:ATP binding"/>
    <property type="evidence" value="ECO:0007669"/>
    <property type="project" value="UniProtKB-KW"/>
</dbReference>
<dbReference type="SUPFAM" id="SSF90123">
    <property type="entry name" value="ABC transporter transmembrane region"/>
    <property type="match status" value="1"/>
</dbReference>
<dbReference type="InterPro" id="IPR003439">
    <property type="entry name" value="ABC_transporter-like_ATP-bd"/>
</dbReference>
<feature type="transmembrane region" description="Helical" evidence="8">
    <location>
        <begin position="21"/>
        <end position="49"/>
    </location>
</feature>
<dbReference type="RefSeq" id="WP_306726891.1">
    <property type="nucleotide sequence ID" value="NZ_JAVDDT010000001.1"/>
</dbReference>
<sequence>MSPGERRDLHFLLRVLPAGRRGWLVAGSLLSMLAALSSVGLVAASGWLITASGLAGIAAAGGVAITLEIFAPGALIRLFAVTRTAGRYLERLIVHEAVFRLLSRLRRGLFLEYARRPFAVLRRMEDGPLLARMTGDIGRLEQAHAGLILPLQTALVILVLLVPLLGLMLGGAAASLGLVLLLATMMRLHHHLHRQSPREARQALGEARDQARLNRLLSNHAALYFADPGDVMAAEHRRRYLQYAWQKARNERRALGCDAEIQLFFSLFVIALMPAFLVGNSEVPWLAAGTLAVLAAGTVMAGLGGALSRWGGVRVALHRLRTLRQIEGGDSPPGGKLSAPSWRLSAVTLRRGMTDRPVLDGVNLEIKPGERVLITGPSGTGKSRIARLLAGLETADDGTVWLAERPVTDWPENQRFARISLLEQHSVLLSDSVRSNLVLGNPSLDDEKLMQALKAVGLDRGGIGLDQWIDPYRRPLSGGEARRLVLLRTVLSDTPAVILDEPFRGLNAVDRQAVIDWLEPTLAGKTVVLLDHEPDPAWTWQWRHLRMEGGALQTRMSQSDFPGSGNT</sequence>
<dbReference type="InterPro" id="IPR003593">
    <property type="entry name" value="AAA+_ATPase"/>
</dbReference>
<gene>
    <name evidence="11" type="ORF">RBH19_00750</name>
</gene>
<evidence type="ECO:0000259" key="10">
    <source>
        <dbReference type="PROSITE" id="PS50929"/>
    </source>
</evidence>
<dbReference type="InterPro" id="IPR015856">
    <property type="entry name" value="ABC_transpr_CbiO/EcfA_su"/>
</dbReference>
<reference evidence="11 12" key="1">
    <citation type="submission" date="2023-08" db="EMBL/GenBank/DDBJ databases">
        <title>Whole-genome sequencing of halo(alkali)philic microorganisms from hypersaline lakes.</title>
        <authorList>
            <person name="Sorokin D.Y."/>
            <person name="Abbas B."/>
            <person name="Merkel A.Y."/>
        </authorList>
    </citation>
    <scope>NUCLEOTIDE SEQUENCE [LARGE SCALE GENOMIC DNA]</scope>
    <source>
        <strain evidence="11 12">AB-CW4</strain>
    </source>
</reference>
<dbReference type="SMART" id="SM00382">
    <property type="entry name" value="AAA"/>
    <property type="match status" value="1"/>
</dbReference>
<feature type="domain" description="ABC transporter" evidence="9">
    <location>
        <begin position="342"/>
        <end position="567"/>
    </location>
</feature>
<dbReference type="SUPFAM" id="SSF52540">
    <property type="entry name" value="P-loop containing nucleoside triphosphate hydrolases"/>
    <property type="match status" value="1"/>
</dbReference>
<dbReference type="PANTHER" id="PTHR43394:SF1">
    <property type="entry name" value="ATP-BINDING CASSETTE SUB-FAMILY B MEMBER 10, MITOCHONDRIAL"/>
    <property type="match status" value="1"/>
</dbReference>
<dbReference type="InterPro" id="IPR027417">
    <property type="entry name" value="P-loop_NTPase"/>
</dbReference>
<evidence type="ECO:0000256" key="6">
    <source>
        <dbReference type="ARBA" id="ARBA00022989"/>
    </source>
</evidence>
<evidence type="ECO:0000256" key="8">
    <source>
        <dbReference type="SAM" id="Phobius"/>
    </source>
</evidence>
<keyword evidence="6 8" id="KW-1133">Transmembrane helix</keyword>
<evidence type="ECO:0000256" key="3">
    <source>
        <dbReference type="ARBA" id="ARBA00022692"/>
    </source>
</evidence>
<evidence type="ECO:0000256" key="7">
    <source>
        <dbReference type="ARBA" id="ARBA00023136"/>
    </source>
</evidence>
<keyword evidence="3 8" id="KW-0812">Transmembrane</keyword>
<evidence type="ECO:0000256" key="1">
    <source>
        <dbReference type="ARBA" id="ARBA00004651"/>
    </source>
</evidence>
<evidence type="ECO:0000313" key="11">
    <source>
        <dbReference type="EMBL" id="MDQ2068400.1"/>
    </source>
</evidence>
<dbReference type="PROSITE" id="PS00211">
    <property type="entry name" value="ABC_TRANSPORTER_1"/>
    <property type="match status" value="1"/>
</dbReference>
<keyword evidence="4" id="KW-0547">Nucleotide-binding</keyword>
<dbReference type="EMBL" id="JAVDDT010000001">
    <property type="protein sequence ID" value="MDQ2068400.1"/>
    <property type="molecule type" value="Genomic_DNA"/>
</dbReference>
<dbReference type="Gene3D" id="1.20.1560.10">
    <property type="entry name" value="ABC transporter type 1, transmembrane domain"/>
    <property type="match status" value="1"/>
</dbReference>
<dbReference type="InterPro" id="IPR017871">
    <property type="entry name" value="ABC_transporter-like_CS"/>
</dbReference>
<organism evidence="11 12">
    <name type="scientific">Natronospira bacteriovora</name>
    <dbReference type="NCBI Taxonomy" id="3069753"/>
    <lineage>
        <taxon>Bacteria</taxon>
        <taxon>Pseudomonadati</taxon>
        <taxon>Pseudomonadota</taxon>
        <taxon>Gammaproteobacteria</taxon>
        <taxon>Natronospirales</taxon>
        <taxon>Natronospiraceae</taxon>
        <taxon>Natronospira</taxon>
    </lineage>
</organism>
<accession>A0ABU0W5V8</accession>
<dbReference type="InterPro" id="IPR036640">
    <property type="entry name" value="ABC1_TM_sf"/>
</dbReference>
<dbReference type="InterPro" id="IPR011527">
    <property type="entry name" value="ABC1_TM_dom"/>
</dbReference>
<feature type="transmembrane region" description="Helical" evidence="8">
    <location>
        <begin position="285"/>
        <end position="307"/>
    </location>
</feature>
<feature type="domain" description="ABC transmembrane type-1" evidence="10">
    <location>
        <begin position="25"/>
        <end position="185"/>
    </location>
</feature>
<keyword evidence="12" id="KW-1185">Reference proteome</keyword>
<proteinExistence type="predicted"/>
<comment type="caution">
    <text evidence="11">The sequence shown here is derived from an EMBL/GenBank/DDBJ whole genome shotgun (WGS) entry which is preliminary data.</text>
</comment>
<dbReference type="PROSITE" id="PS50893">
    <property type="entry name" value="ABC_TRANSPORTER_2"/>
    <property type="match status" value="1"/>
</dbReference>
<evidence type="ECO:0000256" key="2">
    <source>
        <dbReference type="ARBA" id="ARBA00022448"/>
    </source>
</evidence>
<dbReference type="PROSITE" id="PS50929">
    <property type="entry name" value="ABC_TM1F"/>
    <property type="match status" value="1"/>
</dbReference>
<keyword evidence="5 11" id="KW-0067">ATP-binding</keyword>
<dbReference type="Pfam" id="PF00005">
    <property type="entry name" value="ABC_tran"/>
    <property type="match status" value="1"/>
</dbReference>
<dbReference type="PANTHER" id="PTHR43394">
    <property type="entry name" value="ATP-DEPENDENT PERMEASE MDL1, MITOCHONDRIAL"/>
    <property type="match status" value="1"/>
</dbReference>
<dbReference type="Gene3D" id="3.40.50.300">
    <property type="entry name" value="P-loop containing nucleotide triphosphate hydrolases"/>
    <property type="match status" value="1"/>
</dbReference>
<evidence type="ECO:0000256" key="5">
    <source>
        <dbReference type="ARBA" id="ARBA00022840"/>
    </source>
</evidence>
<evidence type="ECO:0000256" key="4">
    <source>
        <dbReference type="ARBA" id="ARBA00022741"/>
    </source>
</evidence>
<dbReference type="CDD" id="cd03225">
    <property type="entry name" value="ABC_cobalt_CbiO_domain1"/>
    <property type="match status" value="1"/>
</dbReference>
<feature type="transmembrane region" description="Helical" evidence="8">
    <location>
        <begin position="261"/>
        <end position="279"/>
    </location>
</feature>
<dbReference type="Proteomes" id="UP001239019">
    <property type="component" value="Unassembled WGS sequence"/>
</dbReference>
<evidence type="ECO:0000259" key="9">
    <source>
        <dbReference type="PROSITE" id="PS50893"/>
    </source>
</evidence>